<accession>A0ABN7AZT7</accession>
<organism evidence="1 2">
    <name type="scientific">Nesidiocoris tenuis</name>
    <dbReference type="NCBI Taxonomy" id="355587"/>
    <lineage>
        <taxon>Eukaryota</taxon>
        <taxon>Metazoa</taxon>
        <taxon>Ecdysozoa</taxon>
        <taxon>Arthropoda</taxon>
        <taxon>Hexapoda</taxon>
        <taxon>Insecta</taxon>
        <taxon>Pterygota</taxon>
        <taxon>Neoptera</taxon>
        <taxon>Paraneoptera</taxon>
        <taxon>Hemiptera</taxon>
        <taxon>Heteroptera</taxon>
        <taxon>Panheteroptera</taxon>
        <taxon>Cimicomorpha</taxon>
        <taxon>Miridae</taxon>
        <taxon>Dicyphina</taxon>
        <taxon>Nesidiocoris</taxon>
    </lineage>
</organism>
<evidence type="ECO:0000313" key="2">
    <source>
        <dbReference type="Proteomes" id="UP001307889"/>
    </source>
</evidence>
<dbReference type="Proteomes" id="UP001307889">
    <property type="component" value="Chromosome 7"/>
</dbReference>
<protein>
    <submittedName>
        <fullName evidence="1">Uncharacterized protein</fullName>
    </submittedName>
</protein>
<keyword evidence="2" id="KW-1185">Reference proteome</keyword>
<gene>
    <name evidence="1" type="ORF">NTJ_09653</name>
</gene>
<sequence>MVHSPLSSSFYLKDSEGNSLSEPRAAALSASIRKQYRPPVSLLPLPPAWAWLNRTSVLLSTGSRLIVLLDTRPFRSPVPSSESYCLLGKAADCLNVSWRSASFIEHKRLQLSEIVTDDRSLLFVASFNWHNVGFVLKYKIFPCTERSLQHFVGFEEACSFFMVFS</sequence>
<name>A0ABN7AZT7_9HEMI</name>
<reference evidence="1 2" key="1">
    <citation type="submission" date="2023-09" db="EMBL/GenBank/DDBJ databases">
        <title>Nesidiocoris tenuis whole genome shotgun sequence.</title>
        <authorList>
            <person name="Shibata T."/>
            <person name="Shimoda M."/>
            <person name="Kobayashi T."/>
            <person name="Uehara T."/>
        </authorList>
    </citation>
    <scope>NUCLEOTIDE SEQUENCE [LARGE SCALE GENOMIC DNA]</scope>
    <source>
        <strain evidence="1 2">Japan</strain>
    </source>
</reference>
<dbReference type="EMBL" id="AP028915">
    <property type="protein sequence ID" value="BES96839.1"/>
    <property type="molecule type" value="Genomic_DNA"/>
</dbReference>
<proteinExistence type="predicted"/>
<evidence type="ECO:0000313" key="1">
    <source>
        <dbReference type="EMBL" id="BES96839.1"/>
    </source>
</evidence>